<dbReference type="SUPFAM" id="SSF46785">
    <property type="entry name" value="Winged helix' DNA-binding domain"/>
    <property type="match status" value="1"/>
</dbReference>
<dbReference type="InterPro" id="IPR001077">
    <property type="entry name" value="COMT_C"/>
</dbReference>
<evidence type="ECO:0000259" key="5">
    <source>
        <dbReference type="Pfam" id="PF00891"/>
    </source>
</evidence>
<proteinExistence type="inferred from homology"/>
<feature type="domain" description="O-methyltransferase dimerisation" evidence="6">
    <location>
        <begin position="20"/>
        <end position="110"/>
    </location>
</feature>
<dbReference type="Pfam" id="PF00891">
    <property type="entry name" value="Methyltransf_2"/>
    <property type="match status" value="1"/>
</dbReference>
<dbReference type="PROSITE" id="PS51683">
    <property type="entry name" value="SAM_OMT_II"/>
    <property type="match status" value="1"/>
</dbReference>
<sequence>MGKAMDSEVDAAIIGQANILQYLYSSVESIALKCAVELRIPDIIHSHGRPMTLTQIAIEIGSTSPSLNINCLARIMRFLVHKQVFDEMSQSNNGESLYSLNQSSKWLLQDAEQSLVPLVFMRNHPFITSPFQCLSQCVKEGGTAFQKTHGREMFEFASVNPEFNLLFNQGMACTAKITTKAMISEYGGSFDSIGSLVDVGGGTGAAVAEIVKVYPHIEGKKL</sequence>
<dbReference type="InterPro" id="IPR036388">
    <property type="entry name" value="WH-like_DNA-bd_sf"/>
</dbReference>
<dbReference type="Gene3D" id="1.10.10.10">
    <property type="entry name" value="Winged helix-like DNA-binding domain superfamily/Winged helix DNA-binding domain"/>
    <property type="match status" value="1"/>
</dbReference>
<gene>
    <name evidence="7" type="ORF">ILEXP_LOCUS18185</name>
</gene>
<organism evidence="7 8">
    <name type="scientific">Ilex paraguariensis</name>
    <name type="common">yerba mate</name>
    <dbReference type="NCBI Taxonomy" id="185542"/>
    <lineage>
        <taxon>Eukaryota</taxon>
        <taxon>Viridiplantae</taxon>
        <taxon>Streptophyta</taxon>
        <taxon>Embryophyta</taxon>
        <taxon>Tracheophyta</taxon>
        <taxon>Spermatophyta</taxon>
        <taxon>Magnoliopsida</taxon>
        <taxon>eudicotyledons</taxon>
        <taxon>Gunneridae</taxon>
        <taxon>Pentapetalae</taxon>
        <taxon>asterids</taxon>
        <taxon>campanulids</taxon>
        <taxon>Aquifoliales</taxon>
        <taxon>Aquifoliaceae</taxon>
        <taxon>Ilex</taxon>
    </lineage>
</organism>
<dbReference type="InterPro" id="IPR016461">
    <property type="entry name" value="COMT-like"/>
</dbReference>
<dbReference type="Proteomes" id="UP001642360">
    <property type="component" value="Unassembled WGS sequence"/>
</dbReference>
<dbReference type="PANTHER" id="PTHR11746">
    <property type="entry name" value="O-METHYLTRANSFERASE"/>
    <property type="match status" value="1"/>
</dbReference>
<dbReference type="Pfam" id="PF08100">
    <property type="entry name" value="Dimerisation"/>
    <property type="match status" value="1"/>
</dbReference>
<keyword evidence="3" id="KW-0949">S-adenosyl-L-methionine</keyword>
<dbReference type="EMBL" id="CAUOFW020001975">
    <property type="protein sequence ID" value="CAK9150073.1"/>
    <property type="molecule type" value="Genomic_DNA"/>
</dbReference>
<evidence type="ECO:0000256" key="3">
    <source>
        <dbReference type="ARBA" id="ARBA00022691"/>
    </source>
</evidence>
<comment type="caution">
    <text evidence="7">The sequence shown here is derived from an EMBL/GenBank/DDBJ whole genome shotgun (WGS) entry which is preliminary data.</text>
</comment>
<evidence type="ECO:0000259" key="6">
    <source>
        <dbReference type="Pfam" id="PF08100"/>
    </source>
</evidence>
<evidence type="ECO:0000256" key="2">
    <source>
        <dbReference type="ARBA" id="ARBA00022679"/>
    </source>
</evidence>
<dbReference type="GO" id="GO:0032259">
    <property type="term" value="P:methylation"/>
    <property type="evidence" value="ECO:0007669"/>
    <property type="project" value="UniProtKB-KW"/>
</dbReference>
<dbReference type="SUPFAM" id="SSF53335">
    <property type="entry name" value="S-adenosyl-L-methionine-dependent methyltransferases"/>
    <property type="match status" value="1"/>
</dbReference>
<keyword evidence="8" id="KW-1185">Reference proteome</keyword>
<accession>A0ABC8S4W9</accession>
<dbReference type="InterPro" id="IPR012967">
    <property type="entry name" value="COMT_dimerisation"/>
</dbReference>
<evidence type="ECO:0000256" key="4">
    <source>
        <dbReference type="ARBA" id="ARBA00034481"/>
    </source>
</evidence>
<dbReference type="InterPro" id="IPR029063">
    <property type="entry name" value="SAM-dependent_MTases_sf"/>
</dbReference>
<evidence type="ECO:0000313" key="8">
    <source>
        <dbReference type="Proteomes" id="UP001642360"/>
    </source>
</evidence>
<feature type="domain" description="O-methyltransferase C-terminal" evidence="5">
    <location>
        <begin position="131"/>
        <end position="219"/>
    </location>
</feature>
<dbReference type="Gene3D" id="3.40.50.150">
    <property type="entry name" value="Vaccinia Virus protein VP39"/>
    <property type="match status" value="1"/>
</dbReference>
<evidence type="ECO:0000313" key="7">
    <source>
        <dbReference type="EMBL" id="CAK9150073.1"/>
    </source>
</evidence>
<keyword evidence="1" id="KW-0489">Methyltransferase</keyword>
<dbReference type="GO" id="GO:0008168">
    <property type="term" value="F:methyltransferase activity"/>
    <property type="evidence" value="ECO:0007669"/>
    <property type="project" value="UniProtKB-KW"/>
</dbReference>
<comment type="similarity">
    <text evidence="4">Belongs to the class I-like SAM-binding methyltransferase superfamily. Cation-independent O-methyltransferase family. COMT subfamily.</text>
</comment>
<reference evidence="7 8" key="1">
    <citation type="submission" date="2024-02" db="EMBL/GenBank/DDBJ databases">
        <authorList>
            <person name="Vignale AGUSTIN F."/>
            <person name="Sosa J E."/>
            <person name="Modenutti C."/>
        </authorList>
    </citation>
    <scope>NUCLEOTIDE SEQUENCE [LARGE SCALE GENOMIC DNA]</scope>
</reference>
<keyword evidence="2" id="KW-0808">Transferase</keyword>
<dbReference type="AlphaFoldDB" id="A0ABC8S4W9"/>
<dbReference type="InterPro" id="IPR036390">
    <property type="entry name" value="WH_DNA-bd_sf"/>
</dbReference>
<evidence type="ECO:0000256" key="1">
    <source>
        <dbReference type="ARBA" id="ARBA00022603"/>
    </source>
</evidence>
<name>A0ABC8S4W9_9AQUA</name>
<protein>
    <submittedName>
        <fullName evidence="7">Uncharacterized protein</fullName>
    </submittedName>
</protein>